<evidence type="ECO:0000259" key="4">
    <source>
        <dbReference type="PROSITE" id="PS50932"/>
    </source>
</evidence>
<organism evidence="5 6">
    <name type="scientific">Schaalia odontolytica</name>
    <dbReference type="NCBI Taxonomy" id="1660"/>
    <lineage>
        <taxon>Bacteria</taxon>
        <taxon>Bacillati</taxon>
        <taxon>Actinomycetota</taxon>
        <taxon>Actinomycetes</taxon>
        <taxon>Actinomycetales</taxon>
        <taxon>Actinomycetaceae</taxon>
        <taxon>Schaalia</taxon>
    </lineage>
</organism>
<proteinExistence type="predicted"/>
<dbReference type="InterPro" id="IPR028082">
    <property type="entry name" value="Peripla_BP_I"/>
</dbReference>
<evidence type="ECO:0000256" key="2">
    <source>
        <dbReference type="ARBA" id="ARBA00023125"/>
    </source>
</evidence>
<keyword evidence="2" id="KW-0238">DNA-binding</keyword>
<dbReference type="PROSITE" id="PS50932">
    <property type="entry name" value="HTH_LACI_2"/>
    <property type="match status" value="1"/>
</dbReference>
<name>A0A0V8RQJ6_9ACTO</name>
<dbReference type="CDD" id="cd01574">
    <property type="entry name" value="PBP1_LacI"/>
    <property type="match status" value="1"/>
</dbReference>
<gene>
    <name evidence="5" type="ORF">APY09_09685</name>
</gene>
<reference evidence="5 6" key="1">
    <citation type="submission" date="2015-10" db="EMBL/GenBank/DDBJ databases">
        <title>Draft Genome of Actinomyces odontolyticus subsp. actinosynbacter strain XH001.</title>
        <authorList>
            <person name="Mclean J.S."/>
            <person name="He X."/>
        </authorList>
    </citation>
    <scope>NUCLEOTIDE SEQUENCE [LARGE SCALE GENOMIC DNA]</scope>
    <source>
        <strain evidence="5 6">XH001</strain>
    </source>
</reference>
<dbReference type="PROSITE" id="PS00356">
    <property type="entry name" value="HTH_LACI_1"/>
    <property type="match status" value="1"/>
</dbReference>
<dbReference type="Pfam" id="PF00356">
    <property type="entry name" value="LacI"/>
    <property type="match status" value="1"/>
</dbReference>
<dbReference type="Gene3D" id="1.10.260.40">
    <property type="entry name" value="lambda repressor-like DNA-binding domains"/>
    <property type="match status" value="1"/>
</dbReference>
<dbReference type="InterPro" id="IPR000843">
    <property type="entry name" value="HTH_LacI"/>
</dbReference>
<dbReference type="PANTHER" id="PTHR30146">
    <property type="entry name" value="LACI-RELATED TRANSCRIPTIONAL REPRESSOR"/>
    <property type="match status" value="1"/>
</dbReference>
<dbReference type="Gene3D" id="3.40.50.2300">
    <property type="match status" value="2"/>
</dbReference>
<dbReference type="GO" id="GO:0000976">
    <property type="term" value="F:transcription cis-regulatory region binding"/>
    <property type="evidence" value="ECO:0007669"/>
    <property type="project" value="TreeGrafter"/>
</dbReference>
<dbReference type="CDD" id="cd01392">
    <property type="entry name" value="HTH_LacI"/>
    <property type="match status" value="1"/>
</dbReference>
<keyword evidence="1" id="KW-0805">Transcription regulation</keyword>
<dbReference type="Proteomes" id="UP000054686">
    <property type="component" value="Unassembled WGS sequence"/>
</dbReference>
<sequence length="337" mass="35292">MTRNGRPPSMADVAELVGVSHQTVSRVVNGKGRVSPRTRERVQAAIEQLGYRPNSVARALVTARSGIIGVVTTTSAHFGPSSMLVALEVAARKAGLFTSVVALDRFRADDVASAFDHFSSLAAEAIVVIAPVDSLAEAVASQGASVPVVAVSGGRTFGRGVSVVHADQRGGARALAEHLMTLGHRDIACVAGPQEWFEARERVAGWREAMVQEGLPMREPLVGSWEARWGYVAGQNLVENGLPDAVMCANDEVAVGLLRAFAEAGVSVPGDVSVAGFDDVPMAAYAGPGLTTVRQDFADLGRCALEAVSHALDGESVDTYVRPTRLVVRGSTGVCPR</sequence>
<evidence type="ECO:0000256" key="1">
    <source>
        <dbReference type="ARBA" id="ARBA00023015"/>
    </source>
</evidence>
<dbReference type="EMBL" id="LLVT01000004">
    <property type="protein sequence ID" value="KSW10265.1"/>
    <property type="molecule type" value="Genomic_DNA"/>
</dbReference>
<dbReference type="GO" id="GO:0003700">
    <property type="term" value="F:DNA-binding transcription factor activity"/>
    <property type="evidence" value="ECO:0007669"/>
    <property type="project" value="TreeGrafter"/>
</dbReference>
<dbReference type="Pfam" id="PF13377">
    <property type="entry name" value="Peripla_BP_3"/>
    <property type="match status" value="1"/>
</dbReference>
<protein>
    <submittedName>
        <fullName evidence="5">LacI family transcriptional regulator</fullName>
    </submittedName>
</protein>
<dbReference type="AlphaFoldDB" id="A0A0V8RQJ6"/>
<dbReference type="SUPFAM" id="SSF53822">
    <property type="entry name" value="Periplasmic binding protein-like I"/>
    <property type="match status" value="1"/>
</dbReference>
<dbReference type="PANTHER" id="PTHR30146:SF109">
    <property type="entry name" value="HTH-TYPE TRANSCRIPTIONAL REGULATOR GALS"/>
    <property type="match status" value="1"/>
</dbReference>
<dbReference type="SUPFAM" id="SSF47413">
    <property type="entry name" value="lambda repressor-like DNA-binding domains"/>
    <property type="match status" value="1"/>
</dbReference>
<dbReference type="SMART" id="SM00354">
    <property type="entry name" value="HTH_LACI"/>
    <property type="match status" value="1"/>
</dbReference>
<dbReference type="InterPro" id="IPR010982">
    <property type="entry name" value="Lambda_DNA-bd_dom_sf"/>
</dbReference>
<evidence type="ECO:0000313" key="6">
    <source>
        <dbReference type="Proteomes" id="UP000054686"/>
    </source>
</evidence>
<evidence type="ECO:0000256" key="3">
    <source>
        <dbReference type="ARBA" id="ARBA00023163"/>
    </source>
</evidence>
<dbReference type="InterPro" id="IPR046335">
    <property type="entry name" value="LacI/GalR-like_sensor"/>
</dbReference>
<dbReference type="RefSeq" id="WP_060567593.1">
    <property type="nucleotide sequence ID" value="NZ_CP040006.1"/>
</dbReference>
<feature type="domain" description="HTH lacI-type" evidence="4">
    <location>
        <begin position="8"/>
        <end position="62"/>
    </location>
</feature>
<evidence type="ECO:0000313" key="5">
    <source>
        <dbReference type="EMBL" id="KSW10265.1"/>
    </source>
</evidence>
<accession>A0A0V8RQJ6</accession>
<comment type="caution">
    <text evidence="5">The sequence shown here is derived from an EMBL/GenBank/DDBJ whole genome shotgun (WGS) entry which is preliminary data.</text>
</comment>
<keyword evidence="3" id="KW-0804">Transcription</keyword>